<protein>
    <submittedName>
        <fullName evidence="5">Glycoside hydrolase</fullName>
    </submittedName>
</protein>
<dbReference type="InterPro" id="IPR004300">
    <property type="entry name" value="Glyco_hydro_57_N"/>
</dbReference>
<dbReference type="RefSeq" id="WP_106287382.1">
    <property type="nucleotide sequence ID" value="NZ_CAWNTC010000192.1"/>
</dbReference>
<reference evidence="5 6" key="2">
    <citation type="submission" date="2018-03" db="EMBL/GenBank/DDBJ databases">
        <title>The ancient ancestry and fast evolution of plastids.</title>
        <authorList>
            <person name="Moore K.R."/>
            <person name="Magnabosco C."/>
            <person name="Momper L."/>
            <person name="Gold D.A."/>
            <person name="Bosak T."/>
            <person name="Fournier G.P."/>
        </authorList>
    </citation>
    <scope>NUCLEOTIDE SEQUENCE [LARGE SCALE GENOMIC DNA]</scope>
    <source>
        <strain evidence="5 6">CCAP 1448/3</strain>
    </source>
</reference>
<dbReference type="GO" id="GO:0005975">
    <property type="term" value="P:carbohydrate metabolic process"/>
    <property type="evidence" value="ECO:0007669"/>
    <property type="project" value="InterPro"/>
</dbReference>
<evidence type="ECO:0000256" key="1">
    <source>
        <dbReference type="ARBA" id="ARBA00006821"/>
    </source>
</evidence>
<comment type="caution">
    <text evidence="5">The sequence shown here is derived from an EMBL/GenBank/DDBJ whole genome shotgun (WGS) entry which is preliminary data.</text>
</comment>
<dbReference type="Pfam" id="PF12055">
    <property type="entry name" value="DUF3536"/>
    <property type="match status" value="1"/>
</dbReference>
<keyword evidence="5" id="KW-0378">Hydrolase</keyword>
<dbReference type="InterPro" id="IPR011330">
    <property type="entry name" value="Glyco_hydro/deAcase_b/a-brl"/>
</dbReference>
<name>A0A2T1C8A2_9CYAN</name>
<proteinExistence type="inferred from homology"/>
<dbReference type="PANTHER" id="PTHR36306">
    <property type="entry name" value="ALPHA-AMYLASE-RELATED-RELATED"/>
    <property type="match status" value="1"/>
</dbReference>
<dbReference type="Proteomes" id="UP000238762">
    <property type="component" value="Unassembled WGS sequence"/>
</dbReference>
<dbReference type="GO" id="GO:0016787">
    <property type="term" value="F:hydrolase activity"/>
    <property type="evidence" value="ECO:0007669"/>
    <property type="project" value="UniProtKB-KW"/>
</dbReference>
<organism evidence="5 6">
    <name type="scientific">Merismopedia glauca CCAP 1448/3</name>
    <dbReference type="NCBI Taxonomy" id="1296344"/>
    <lineage>
        <taxon>Bacteria</taxon>
        <taxon>Bacillati</taxon>
        <taxon>Cyanobacteriota</taxon>
        <taxon>Cyanophyceae</taxon>
        <taxon>Synechococcales</taxon>
        <taxon>Merismopediaceae</taxon>
        <taxon>Merismopedia</taxon>
    </lineage>
</organism>
<dbReference type="InterPro" id="IPR021923">
    <property type="entry name" value="DUF3536"/>
</dbReference>
<evidence type="ECO:0000259" key="4">
    <source>
        <dbReference type="Pfam" id="PF03065"/>
    </source>
</evidence>
<evidence type="ECO:0000256" key="3">
    <source>
        <dbReference type="RuleBase" id="RU361196"/>
    </source>
</evidence>
<feature type="domain" description="Glycoside hydrolase family 57 N-terminal" evidence="4">
    <location>
        <begin position="99"/>
        <end position="317"/>
    </location>
</feature>
<dbReference type="InterPro" id="IPR027291">
    <property type="entry name" value="Glyco_hydro_38_N_sf"/>
</dbReference>
<accession>A0A2T1C8A2</accession>
<keyword evidence="6" id="KW-1185">Reference proteome</keyword>
<gene>
    <name evidence="5" type="ORF">C7B64_04095</name>
</gene>
<reference evidence="5 6" key="1">
    <citation type="submission" date="2018-02" db="EMBL/GenBank/DDBJ databases">
        <authorList>
            <person name="Cohen D.B."/>
            <person name="Kent A.D."/>
        </authorList>
    </citation>
    <scope>NUCLEOTIDE SEQUENCE [LARGE SCALE GENOMIC DNA]</scope>
    <source>
        <strain evidence="5 6">CCAP 1448/3</strain>
    </source>
</reference>
<dbReference type="CDD" id="cd10797">
    <property type="entry name" value="GH57N_APU_like_1"/>
    <property type="match status" value="1"/>
</dbReference>
<dbReference type="PANTHER" id="PTHR36306:SF3">
    <property type="entry name" value="GLYCOSIDE HYDROLASE FAMILY 57"/>
    <property type="match status" value="1"/>
</dbReference>
<evidence type="ECO:0000313" key="6">
    <source>
        <dbReference type="Proteomes" id="UP000238762"/>
    </source>
</evidence>
<dbReference type="Pfam" id="PF03065">
    <property type="entry name" value="Glyco_hydro_57"/>
    <property type="match status" value="1"/>
</dbReference>
<dbReference type="OrthoDB" id="9757977at2"/>
<dbReference type="EMBL" id="PVWJ01000013">
    <property type="protein sequence ID" value="PSB04367.1"/>
    <property type="molecule type" value="Genomic_DNA"/>
</dbReference>
<sequence length="877" mass="100302">MTFLTQLGGLIPNANFASVNQPSDRQATACQVSVTVHGHFYQPPRENPYLDTIERQPGADPFHDWNERIHYECYRPNAFARIVNDKGQVVQIVNNYEYLSFNIGPTLMSWIEKHDREVYQRILEADRLSCQRLNGHGNAIAQSYNHIILPLANKKDKYTQIRWGKADFRARFGREPEGMWLAETAIDAETLAALIAEKIRFIILAPSQVQKCRPFPTPDDPQPEWIEVGTNQIDPTLPYRCFLPGGNPAQDYIDIFFYDGPISGDLGFTDVLFHSAHLAGRMEQAIRHDGRLHQLIATATDGETFGHHKRGTEKTLAYAFACEFPKKGWNITNFAHYLSLSPPTWEVKLKPVTAWSCAHGVERWQNNCGCGGGGLWHQKWRRPLRDALDWLRDRLISIYEDGMRELGIDPWVARDAYIQVIGDRSEANVERFFHRYCLRQLDRSEQVDALRLLEMQRHALLMYTSCGWFFEELSRPEGVQILRYAARAIELAGEVAGVHLEPEFIQLLASAPSNIDLFKDGAAVYRQLVSPAQVSIKQVAAHYGINSLFANYAPQERIYCYEVERQDFKLQRLGNLALGFGRINLVSDITWETADLVFAVVHLGGGDFHCCVQHFNNRRTYAQWKDRLFDTLKTASISRLLLTMQELFADKWYGLSDIFVEERHRILQILSQDTLNRLDHLYTQIYRDNYGAIVAFHQDELPVPKELQVAAEIALTQRCLTSLQALSVQNLATTGSANYLIELEALASEATHLRCCLNVLQIREGFEKIIWRSLWQLLKSNDPITKTDLVAGLSKLIDLAAQLQLNLPLDRSQEVFYEYLHKHIGPQCLEVISGDSPYAAGDSALSSILNRIWQLRQMLLLGRKLALDVNIWWDHLP</sequence>
<keyword evidence="2 3" id="KW-0119">Carbohydrate metabolism</keyword>
<dbReference type="AlphaFoldDB" id="A0A2T1C8A2"/>
<evidence type="ECO:0000313" key="5">
    <source>
        <dbReference type="EMBL" id="PSB04367.1"/>
    </source>
</evidence>
<evidence type="ECO:0000256" key="2">
    <source>
        <dbReference type="ARBA" id="ARBA00023277"/>
    </source>
</evidence>
<dbReference type="Gene3D" id="3.20.110.10">
    <property type="entry name" value="Glycoside hydrolase 38, N terminal domain"/>
    <property type="match status" value="1"/>
</dbReference>
<dbReference type="SUPFAM" id="SSF88713">
    <property type="entry name" value="Glycoside hydrolase/deacetylase"/>
    <property type="match status" value="1"/>
</dbReference>
<comment type="similarity">
    <text evidence="1 3">Belongs to the glycosyl hydrolase 57 family.</text>
</comment>
<dbReference type="InterPro" id="IPR052046">
    <property type="entry name" value="GH57_Enzymes"/>
</dbReference>